<comment type="caution">
    <text evidence="4">The sequence shown here is derived from an EMBL/GenBank/DDBJ whole genome shotgun (WGS) entry which is preliminary data.</text>
</comment>
<proteinExistence type="predicted"/>
<organism evidence="4 5">
    <name type="scientific">Roseibium marinum</name>
    <dbReference type="NCBI Taxonomy" id="281252"/>
    <lineage>
        <taxon>Bacteria</taxon>
        <taxon>Pseudomonadati</taxon>
        <taxon>Pseudomonadota</taxon>
        <taxon>Alphaproteobacteria</taxon>
        <taxon>Hyphomicrobiales</taxon>
        <taxon>Stappiaceae</taxon>
        <taxon>Roseibium</taxon>
    </lineage>
</organism>
<dbReference type="InterPro" id="IPR002110">
    <property type="entry name" value="Ankyrin_rpt"/>
</dbReference>
<evidence type="ECO:0000256" key="2">
    <source>
        <dbReference type="ARBA" id="ARBA00023043"/>
    </source>
</evidence>
<dbReference type="SMART" id="SM00248">
    <property type="entry name" value="ANK"/>
    <property type="match status" value="6"/>
</dbReference>
<dbReference type="AlphaFoldDB" id="A0A2S3V4D7"/>
<sequence length="507" mass="55325">MSDGIASSLESCRKAARRLSKAHALRDAEALARVAAHIPGTRLLKHADFLHVIAREAGHESWPKLKFALESEAMSRAEKAERLKMALYLGQHWVTDRLLADNPGLKDENLGLQIALYDLEAVRAAIESDPETAIRPIGLRSPILHLAFSKEIHRCPERQAEMLAIAELLLAHGANASDGYAAEPGGAHKLSALYGALCHADNFALGRWLLEKGADPDDDESLYHSTELGDPKALKLLLEHDAKPWGTNALARALDFRSEEMVRLLLEAGADPDEALPDHPGGQPVHTIPALHQAARRMCPAGLADLLLDHGADPNRIWNGHSPYATARIYGNDAMAELLAQRGADTSLSETEMRLSACARGIVPAKPFDPDRLHREDRMLLTRIAFEEDRLAHMAALVAAGLDPDQVDEMKLPPLHAAGWAGLPQTVAFLLTLEPDLDRKNAYGGDALGTVLHGSEHNLDRAKRDHISCARLLLEAGSTLHPEYIAGCGNEEMVQFLEDWQEKSGQA</sequence>
<dbReference type="PROSITE" id="PS50088">
    <property type="entry name" value="ANK_REPEAT"/>
    <property type="match status" value="1"/>
</dbReference>
<accession>A0A2S3V4D7</accession>
<evidence type="ECO:0000313" key="4">
    <source>
        <dbReference type="EMBL" id="POF34847.1"/>
    </source>
</evidence>
<dbReference type="OrthoDB" id="928522at2"/>
<dbReference type="InterPro" id="IPR036770">
    <property type="entry name" value="Ankyrin_rpt-contain_sf"/>
</dbReference>
<gene>
    <name evidence="4" type="ORF">CLV41_1011307</name>
</gene>
<evidence type="ECO:0000313" key="5">
    <source>
        <dbReference type="Proteomes" id="UP000236959"/>
    </source>
</evidence>
<dbReference type="Proteomes" id="UP000236959">
    <property type="component" value="Unassembled WGS sequence"/>
</dbReference>
<feature type="repeat" description="ANK" evidence="3">
    <location>
        <begin position="319"/>
        <end position="351"/>
    </location>
</feature>
<keyword evidence="2 3" id="KW-0040">ANK repeat</keyword>
<dbReference type="InterPro" id="IPR050745">
    <property type="entry name" value="Multifunctional_regulatory"/>
</dbReference>
<evidence type="ECO:0000256" key="1">
    <source>
        <dbReference type="ARBA" id="ARBA00022737"/>
    </source>
</evidence>
<dbReference type="Pfam" id="PF12796">
    <property type="entry name" value="Ank_2"/>
    <property type="match status" value="1"/>
</dbReference>
<name>A0A2S3V4D7_9HYPH</name>
<keyword evidence="5" id="KW-1185">Reference proteome</keyword>
<keyword evidence="1" id="KW-0677">Repeat</keyword>
<reference evidence="4 5" key="1">
    <citation type="submission" date="2018-01" db="EMBL/GenBank/DDBJ databases">
        <title>Genomic Encyclopedia of Archaeal and Bacterial Type Strains, Phase II (KMG-II): from individual species to whole genera.</title>
        <authorList>
            <person name="Goeker M."/>
        </authorList>
    </citation>
    <scope>NUCLEOTIDE SEQUENCE [LARGE SCALE GENOMIC DNA]</scope>
    <source>
        <strain evidence="4 5">DSM 17023</strain>
    </source>
</reference>
<dbReference type="RefSeq" id="WP_103221358.1">
    <property type="nucleotide sequence ID" value="NZ_PPCN01000001.1"/>
</dbReference>
<dbReference type="PANTHER" id="PTHR24189">
    <property type="entry name" value="MYOTROPHIN"/>
    <property type="match status" value="1"/>
</dbReference>
<dbReference type="SUPFAM" id="SSF48403">
    <property type="entry name" value="Ankyrin repeat"/>
    <property type="match status" value="1"/>
</dbReference>
<protein>
    <submittedName>
        <fullName evidence="4">Ankyrin repeat protein</fullName>
    </submittedName>
</protein>
<dbReference type="PANTHER" id="PTHR24189:SF50">
    <property type="entry name" value="ANKYRIN REPEAT AND SOCS BOX PROTEIN 2"/>
    <property type="match status" value="1"/>
</dbReference>
<dbReference type="Gene3D" id="1.25.40.20">
    <property type="entry name" value="Ankyrin repeat-containing domain"/>
    <property type="match status" value="3"/>
</dbReference>
<dbReference type="EMBL" id="PPCN01000001">
    <property type="protein sequence ID" value="POF34847.1"/>
    <property type="molecule type" value="Genomic_DNA"/>
</dbReference>
<evidence type="ECO:0000256" key="3">
    <source>
        <dbReference type="PROSITE-ProRule" id="PRU00023"/>
    </source>
</evidence>